<reference evidence="10 11" key="2">
    <citation type="submission" date="2008-10" db="EMBL/GenBank/DDBJ databases">
        <authorList>
            <person name="Fulton L."/>
            <person name="Clifton S."/>
            <person name="Fulton B."/>
            <person name="Xu J."/>
            <person name="Minx P."/>
            <person name="Pepin K.H."/>
            <person name="Johnson M."/>
            <person name="Thiruvilangam P."/>
            <person name="Bhonagiri V."/>
            <person name="Nash W.E."/>
            <person name="Mardis E.R."/>
            <person name="Wilson R.K."/>
        </authorList>
    </citation>
    <scope>NUCLEOTIDE SEQUENCE [LARGE SCALE GENOMIC DNA]</scope>
    <source>
        <strain evidence="10 11">DSM 13279</strain>
    </source>
</reference>
<feature type="chain" id="PRO_5002845097" evidence="7">
    <location>
        <begin position="29"/>
        <end position="507"/>
    </location>
</feature>
<comment type="cofactor">
    <cofactor evidence="1">
        <name>FAD</name>
        <dbReference type="ChEBI" id="CHEBI:57692"/>
    </cofactor>
</comment>
<proteinExistence type="inferred from homology"/>
<gene>
    <name evidence="10" type="ORF">COLSTE_00257</name>
</gene>
<dbReference type="InterPro" id="IPR016156">
    <property type="entry name" value="FAD/NAD-linked_Rdtase_dimer_sf"/>
</dbReference>
<dbReference type="SUPFAM" id="SSF51905">
    <property type="entry name" value="FAD/NAD(P)-binding domain"/>
    <property type="match status" value="1"/>
</dbReference>
<dbReference type="STRING" id="445975.COLSTE_00257"/>
<dbReference type="Proteomes" id="UP000003560">
    <property type="component" value="Unassembled WGS sequence"/>
</dbReference>
<feature type="signal peptide" evidence="7">
    <location>
        <begin position="1"/>
        <end position="28"/>
    </location>
</feature>
<keyword evidence="11" id="KW-1185">Reference proteome</keyword>
<evidence type="ECO:0000256" key="5">
    <source>
        <dbReference type="ARBA" id="ARBA00023002"/>
    </source>
</evidence>
<evidence type="ECO:0000256" key="4">
    <source>
        <dbReference type="ARBA" id="ARBA00022827"/>
    </source>
</evidence>
<keyword evidence="4" id="KW-0274">FAD</keyword>
<dbReference type="PANTHER" id="PTHR43429:SF1">
    <property type="entry name" value="NAD(P)H SULFUR OXIDOREDUCTASE (COA-DEPENDENT)"/>
    <property type="match status" value="1"/>
</dbReference>
<dbReference type="AlphaFoldDB" id="B6G867"/>
<evidence type="ECO:0000256" key="6">
    <source>
        <dbReference type="ARBA" id="ARBA00023284"/>
    </source>
</evidence>
<feature type="domain" description="Pyridine nucleotide-disulphide oxidoreductase dimerisation" evidence="8">
    <location>
        <begin position="384"/>
        <end position="483"/>
    </location>
</feature>
<dbReference type="EMBL" id="ABXJ01000014">
    <property type="protein sequence ID" value="EEA91489.1"/>
    <property type="molecule type" value="Genomic_DNA"/>
</dbReference>
<organism evidence="10 11">
    <name type="scientific">Collinsella stercoris DSM 13279</name>
    <dbReference type="NCBI Taxonomy" id="445975"/>
    <lineage>
        <taxon>Bacteria</taxon>
        <taxon>Bacillati</taxon>
        <taxon>Actinomycetota</taxon>
        <taxon>Coriobacteriia</taxon>
        <taxon>Coriobacteriales</taxon>
        <taxon>Coriobacteriaceae</taxon>
        <taxon>Collinsella</taxon>
    </lineage>
</organism>
<evidence type="ECO:0000256" key="7">
    <source>
        <dbReference type="SAM" id="SignalP"/>
    </source>
</evidence>
<keyword evidence="3" id="KW-0285">Flavoprotein</keyword>
<dbReference type="Gene3D" id="3.30.390.30">
    <property type="match status" value="1"/>
</dbReference>
<reference evidence="10 11" key="1">
    <citation type="submission" date="2008-10" db="EMBL/GenBank/DDBJ databases">
        <title>Draft genome sequence of Collinsella stercoris (DSM 13279).</title>
        <authorList>
            <person name="Sudarsanam P."/>
            <person name="Ley R."/>
            <person name="Guruge J."/>
            <person name="Turnbaugh P.J."/>
            <person name="Mahowald M."/>
            <person name="Liep D."/>
            <person name="Gordon J."/>
        </authorList>
    </citation>
    <scope>NUCLEOTIDE SEQUENCE [LARGE SCALE GENOMIC DNA]</scope>
    <source>
        <strain evidence="10 11">DSM 13279</strain>
    </source>
</reference>
<evidence type="ECO:0000256" key="1">
    <source>
        <dbReference type="ARBA" id="ARBA00001974"/>
    </source>
</evidence>
<evidence type="ECO:0000259" key="9">
    <source>
        <dbReference type="Pfam" id="PF07992"/>
    </source>
</evidence>
<dbReference type="Pfam" id="PF07992">
    <property type="entry name" value="Pyr_redox_2"/>
    <property type="match status" value="1"/>
</dbReference>
<comment type="similarity">
    <text evidence="2">Belongs to the class-III pyridine nucleotide-disulfide oxidoreductase family.</text>
</comment>
<keyword evidence="7" id="KW-0732">Signal</keyword>
<dbReference type="InterPro" id="IPR036188">
    <property type="entry name" value="FAD/NAD-bd_sf"/>
</dbReference>
<keyword evidence="5" id="KW-0560">Oxidoreductase</keyword>
<feature type="domain" description="FAD/NAD(P)-binding" evidence="9">
    <location>
        <begin position="46"/>
        <end position="361"/>
    </location>
</feature>
<keyword evidence="6" id="KW-0676">Redox-active center</keyword>
<dbReference type="InterPro" id="IPR004099">
    <property type="entry name" value="Pyr_nucl-diS_OxRdtase_dimer"/>
</dbReference>
<accession>B6G867</accession>
<dbReference type="PANTHER" id="PTHR43429">
    <property type="entry name" value="PYRIDINE NUCLEOTIDE-DISULFIDE OXIDOREDUCTASE DOMAIN-CONTAINING"/>
    <property type="match status" value="1"/>
</dbReference>
<sequence>MAIISLRMNAQATVACVYAALRAPVANAEPKEPPMTTTSSSTPSKTVAIVGCTHAGTFAAQAILTAHPDWTVHVFERNDTLSFLSCGIALWVGGHVSDPNRMFYSSPAALADLGARMHMQTDVLSVDVAGKSLVARDLNTGEETGYTFDKLVVTTGSKPVVPPIPGLAEGLEDGRVMLCKNWDHGKAIKDHAMKAKAVAVIGAGYIGAELVEQFSEAGVHAILVDGLDRALAKNFDAPITEQVEAAYTEHGVTLALGQMVTEFRLSESGAGVTVVTTAGEYEVDYAIMGAGFLPRTDLFEGQLEMLPNGAIKTDEYMRAFLADGTEACADVLAAGDSCTVLYNPTGTYDYIPLATNAVRQALLVGANVEEPVQKYMGTQATSAVQLYDLSLAASGLTQAGAEARGVTARSTTLVQDYRPDFMLTTTPVTCTLTWDPQTRRVLGAQFMCRHDVAEAANAISVAIQARFTIDQLAGVDLFFQPNFCQPVNFIGAVAMQAVAEQNASDAA</sequence>
<evidence type="ECO:0000256" key="2">
    <source>
        <dbReference type="ARBA" id="ARBA00009130"/>
    </source>
</evidence>
<protein>
    <submittedName>
        <fullName evidence="10">Pyridine nucleotide-disulfide oxidoreductase</fullName>
    </submittedName>
</protein>
<evidence type="ECO:0000313" key="11">
    <source>
        <dbReference type="Proteomes" id="UP000003560"/>
    </source>
</evidence>
<name>B6G867_9ACTN</name>
<evidence type="ECO:0000256" key="3">
    <source>
        <dbReference type="ARBA" id="ARBA00022630"/>
    </source>
</evidence>
<dbReference type="HOGENOM" id="CLU_003291_1_0_11"/>
<dbReference type="SUPFAM" id="SSF55424">
    <property type="entry name" value="FAD/NAD-linked reductases, dimerisation (C-terminal) domain"/>
    <property type="match status" value="1"/>
</dbReference>
<dbReference type="Gene3D" id="3.50.50.60">
    <property type="entry name" value="FAD/NAD(P)-binding domain"/>
    <property type="match status" value="2"/>
</dbReference>
<evidence type="ECO:0000313" key="10">
    <source>
        <dbReference type="EMBL" id="EEA91489.1"/>
    </source>
</evidence>
<dbReference type="PRINTS" id="PR00368">
    <property type="entry name" value="FADPNR"/>
</dbReference>
<dbReference type="eggNOG" id="COG0446">
    <property type="taxonomic scope" value="Bacteria"/>
</dbReference>
<dbReference type="Pfam" id="PF02852">
    <property type="entry name" value="Pyr_redox_dim"/>
    <property type="match status" value="1"/>
</dbReference>
<dbReference type="GO" id="GO:0016491">
    <property type="term" value="F:oxidoreductase activity"/>
    <property type="evidence" value="ECO:0007669"/>
    <property type="project" value="UniProtKB-KW"/>
</dbReference>
<dbReference type="InterPro" id="IPR023753">
    <property type="entry name" value="FAD/NAD-binding_dom"/>
</dbReference>
<comment type="caution">
    <text evidence="10">The sequence shown here is derived from an EMBL/GenBank/DDBJ whole genome shotgun (WGS) entry which is preliminary data.</text>
</comment>
<evidence type="ECO:0000259" key="8">
    <source>
        <dbReference type="Pfam" id="PF02852"/>
    </source>
</evidence>
<dbReference type="InterPro" id="IPR050260">
    <property type="entry name" value="FAD-bd_OxRdtase"/>
</dbReference>